<evidence type="ECO:0000313" key="1">
    <source>
        <dbReference type="EMBL" id="KRY60237.1"/>
    </source>
</evidence>
<accession>A0A0V1DF23</accession>
<organism evidence="1 2">
    <name type="scientific">Trichinella britovi</name>
    <name type="common">Parasitic roundworm</name>
    <dbReference type="NCBI Taxonomy" id="45882"/>
    <lineage>
        <taxon>Eukaryota</taxon>
        <taxon>Metazoa</taxon>
        <taxon>Ecdysozoa</taxon>
        <taxon>Nematoda</taxon>
        <taxon>Enoplea</taxon>
        <taxon>Dorylaimia</taxon>
        <taxon>Trichinellida</taxon>
        <taxon>Trichinellidae</taxon>
        <taxon>Trichinella</taxon>
    </lineage>
</organism>
<protein>
    <submittedName>
        <fullName evidence="1">Uncharacterized protein</fullName>
    </submittedName>
</protein>
<reference evidence="1 2" key="1">
    <citation type="submission" date="2015-01" db="EMBL/GenBank/DDBJ databases">
        <title>Evolution of Trichinella species and genotypes.</title>
        <authorList>
            <person name="Korhonen P.K."/>
            <person name="Edoardo P."/>
            <person name="Giuseppe L.R."/>
            <person name="Gasser R.B."/>
        </authorList>
    </citation>
    <scope>NUCLEOTIDE SEQUENCE [LARGE SCALE GENOMIC DNA]</scope>
    <source>
        <strain evidence="1">ISS120</strain>
    </source>
</reference>
<comment type="caution">
    <text evidence="1">The sequence shown here is derived from an EMBL/GenBank/DDBJ whole genome shotgun (WGS) entry which is preliminary data.</text>
</comment>
<evidence type="ECO:0000313" key="2">
    <source>
        <dbReference type="Proteomes" id="UP000054653"/>
    </source>
</evidence>
<dbReference type="EMBL" id="JYDI01000007">
    <property type="protein sequence ID" value="KRY60237.1"/>
    <property type="molecule type" value="Genomic_DNA"/>
</dbReference>
<keyword evidence="2" id="KW-1185">Reference proteome</keyword>
<proteinExistence type="predicted"/>
<name>A0A0V1DF23_TRIBR</name>
<dbReference type="Proteomes" id="UP000054653">
    <property type="component" value="Unassembled WGS sequence"/>
</dbReference>
<dbReference type="OrthoDB" id="5921540at2759"/>
<dbReference type="AlphaFoldDB" id="A0A0V1DF23"/>
<sequence length="62" mass="6862">MTNRAKTKGAVAVVPLAEVRNIVMFLSNHECPEETNLSSVQLTIAICVKLIIDCTILRHLSR</sequence>
<gene>
    <name evidence="1" type="ORF">T03_14062</name>
</gene>